<feature type="chain" id="PRO_5046894375" evidence="1">
    <location>
        <begin position="24"/>
        <end position="451"/>
    </location>
</feature>
<reference evidence="2 3" key="1">
    <citation type="submission" date="2015-11" db="EMBL/GenBank/DDBJ databases">
        <authorList>
            <person name="Lin W."/>
        </authorList>
    </citation>
    <scope>NUCLEOTIDE SEQUENCE [LARGE SCALE GENOMIC DNA]</scope>
    <source>
        <strain evidence="2 3">HCH-1</strain>
    </source>
</reference>
<feature type="signal peptide" evidence="1">
    <location>
        <begin position="1"/>
        <end position="23"/>
    </location>
</feature>
<accession>A0ABR5SJP3</accession>
<comment type="caution">
    <text evidence="2">The sequence shown here is derived from an EMBL/GenBank/DDBJ whole genome shotgun (WGS) entry which is preliminary data.</text>
</comment>
<evidence type="ECO:0000313" key="2">
    <source>
        <dbReference type="EMBL" id="KWT94959.1"/>
    </source>
</evidence>
<dbReference type="Gene3D" id="2.80.10.50">
    <property type="match status" value="1"/>
</dbReference>
<gene>
    <name evidence="2" type="ORF">ASN18_0109</name>
</gene>
<dbReference type="PANTHER" id="PTHR42754:SF1">
    <property type="entry name" value="LIPOPROTEIN"/>
    <property type="match status" value="1"/>
</dbReference>
<organism evidence="2 3">
    <name type="scientific">Candidatus Magnetominusculus xianensis</name>
    <dbReference type="NCBI Taxonomy" id="1748249"/>
    <lineage>
        <taxon>Bacteria</taxon>
        <taxon>Pseudomonadati</taxon>
        <taxon>Nitrospirota</taxon>
        <taxon>Nitrospiria</taxon>
        <taxon>Nitrospirales</taxon>
        <taxon>Nitrospiraceae</taxon>
        <taxon>Candidatus Magnetominusculus</taxon>
    </lineage>
</organism>
<dbReference type="EMBL" id="LNQR01000002">
    <property type="protein sequence ID" value="KWT94959.1"/>
    <property type="molecule type" value="Genomic_DNA"/>
</dbReference>
<dbReference type="RefSeq" id="WP_085050645.1">
    <property type="nucleotide sequence ID" value="NZ_LNQR01000002.1"/>
</dbReference>
<dbReference type="Proteomes" id="UP000060487">
    <property type="component" value="Unassembled WGS sequence"/>
</dbReference>
<proteinExistence type="predicted"/>
<evidence type="ECO:0000313" key="3">
    <source>
        <dbReference type="Proteomes" id="UP000060487"/>
    </source>
</evidence>
<evidence type="ECO:0000256" key="1">
    <source>
        <dbReference type="SAM" id="SignalP"/>
    </source>
</evidence>
<keyword evidence="1" id="KW-0732">Signal</keyword>
<dbReference type="InterPro" id="IPR011047">
    <property type="entry name" value="Quinoprotein_ADH-like_sf"/>
</dbReference>
<name>A0ABR5SJP3_9BACT</name>
<keyword evidence="3" id="KW-1185">Reference proteome</keyword>
<dbReference type="PANTHER" id="PTHR42754">
    <property type="entry name" value="ENDOGLUCANASE"/>
    <property type="match status" value="1"/>
</dbReference>
<sequence length="451" mass="47965">MLKNIIAAAALLSIIYLPAALYAQGYADAIGGVFDDVAFTATATPDNGTVLGGYTRSYGAGDRDSFIVKLDEAGLPIWKYTYGGTGDEDVQSIKATADGGLIVAGYTTTFGAGQYDMWIMKLTSEGAIQWQKTYGGLLTEYAKSIEQTADGGYIVAGYTGSFGDGAHDIWALRLRADGSILWQKTFGSTGLENTYAVRQTPDGGLIVAGQANNFNLDPTSGSQNILLLKLDVSGTIQWQNAYGGPGIQTIYTIENTPEGGYIFAAYSESFGKGDQDVWIVKTDASGSILWQKTYGGPGDDRAFSISRTQDGGYVAAGDTNSFGAGGLDLWVFKIDGQGNILWQKTFGGGLEDSAHAYSSVIRADGSIVIAGQTKSFGEGGYDMWVIQLSKDGMHPASYRPYILGIDTNALVRDTFTAKVKTSMNSRDTFVTPADTQVQPTCAPAVFTRQCP</sequence>
<dbReference type="SUPFAM" id="SSF50998">
    <property type="entry name" value="Quinoprotein alcohol dehydrogenase-like"/>
    <property type="match status" value="1"/>
</dbReference>
<protein>
    <submittedName>
        <fullName evidence="2">Lipoprotein</fullName>
    </submittedName>
</protein>
<keyword evidence="2" id="KW-0449">Lipoprotein</keyword>